<keyword evidence="3" id="KW-0808">Transferase</keyword>
<dbReference type="Proteomes" id="UP000326877">
    <property type="component" value="Unassembled WGS sequence"/>
</dbReference>
<keyword evidence="2" id="KW-0328">Glycosyltransferase</keyword>
<protein>
    <recommendedName>
        <fullName evidence="5">Glycosyltransferase family 25 protein</fullName>
    </recommendedName>
</protein>
<accession>A0A5N7CLR9</accession>
<name>A0A5N7CLR9_PETAA</name>
<dbReference type="EMBL" id="ML735223">
    <property type="protein sequence ID" value="KAE8394423.1"/>
    <property type="molecule type" value="Genomic_DNA"/>
</dbReference>
<dbReference type="InterPro" id="IPR050757">
    <property type="entry name" value="Collagen_mod_GT25"/>
</dbReference>
<proteinExistence type="inferred from homology"/>
<evidence type="ECO:0000313" key="4">
    <source>
        <dbReference type="EMBL" id="KAE8394423.1"/>
    </source>
</evidence>
<dbReference type="PANTHER" id="PTHR10730:SF53">
    <property type="entry name" value="GLYCOSYLTRANSFERASE 25 FAMILY MEMBER"/>
    <property type="match status" value="1"/>
</dbReference>
<dbReference type="CDD" id="cd06532">
    <property type="entry name" value="Glyco_transf_25"/>
    <property type="match status" value="1"/>
</dbReference>
<dbReference type="PANTHER" id="PTHR10730">
    <property type="entry name" value="PROCOLLAGEN-LYSINE,2-OXOGLUTARATE 5-DIOXYGENASE/GLYCOSYLTRANSFERASE 25 FAMILY MEMBER"/>
    <property type="match status" value="1"/>
</dbReference>
<evidence type="ECO:0008006" key="5">
    <source>
        <dbReference type="Google" id="ProtNLM"/>
    </source>
</evidence>
<sequence>MSTVSERAGNSTLGFERIFYISLPQRTDRQDAMSLVAAVSGLSLTLEHGVNGSLMSSKARPEYSESLRPEQLGSWRGHANTWKRIIDEKVETALIMEDDGDWDVNVRDISKELSRQLSRQSLFSELMPTKSPKIAPYGPGWDVLYLGTCWDIPNIDARPPSFAYHDPHAPSRTELAPSFIGELEGWGLKVTGNTRHRLVAPSWYPVCTLGYAVTNRGAQKLLYNLGGYRGIGSPVDLAIIDLIQNNVIKAYTIIPPLFTTYRTRTTKDSDIDEDTYSRESAENIPVGSENLRSSARKALSWMGEQLG</sequence>
<dbReference type="InterPro" id="IPR002654">
    <property type="entry name" value="Glyco_trans_25"/>
</dbReference>
<comment type="similarity">
    <text evidence="1">Belongs to the glycosyltransferase 25 family.</text>
</comment>
<reference evidence="4" key="1">
    <citation type="submission" date="2019-04" db="EMBL/GenBank/DDBJ databases">
        <title>Friends and foes A comparative genomics studyof 23 Aspergillus species from section Flavi.</title>
        <authorList>
            <consortium name="DOE Joint Genome Institute"/>
            <person name="Kjaerbolling I."/>
            <person name="Vesth T."/>
            <person name="Frisvad J.C."/>
            <person name="Nybo J.L."/>
            <person name="Theobald S."/>
            <person name="Kildgaard S."/>
            <person name="Isbrandt T."/>
            <person name="Kuo A."/>
            <person name="Sato A."/>
            <person name="Lyhne E.K."/>
            <person name="Kogle M.E."/>
            <person name="Wiebenga A."/>
            <person name="Kun R.S."/>
            <person name="Lubbers R.J."/>
            <person name="Makela M.R."/>
            <person name="Barry K."/>
            <person name="Chovatia M."/>
            <person name="Clum A."/>
            <person name="Daum C."/>
            <person name="Haridas S."/>
            <person name="He G."/>
            <person name="LaButti K."/>
            <person name="Lipzen A."/>
            <person name="Mondo S."/>
            <person name="Riley R."/>
            <person name="Salamov A."/>
            <person name="Simmons B.A."/>
            <person name="Magnuson J.K."/>
            <person name="Henrissat B."/>
            <person name="Mortensen U.H."/>
            <person name="Larsen T.O."/>
            <person name="Devries R.P."/>
            <person name="Grigoriev I.V."/>
            <person name="Machida M."/>
            <person name="Baker S.E."/>
            <person name="Andersen M.R."/>
        </authorList>
    </citation>
    <scope>NUCLEOTIDE SEQUENCE [LARGE SCALE GENOMIC DNA]</scope>
    <source>
        <strain evidence="4">IBT 14317</strain>
    </source>
</reference>
<organism evidence="4">
    <name type="scientific">Petromyces alliaceus</name>
    <name type="common">Aspergillus alliaceus</name>
    <dbReference type="NCBI Taxonomy" id="209559"/>
    <lineage>
        <taxon>Eukaryota</taxon>
        <taxon>Fungi</taxon>
        <taxon>Dikarya</taxon>
        <taxon>Ascomycota</taxon>
        <taxon>Pezizomycotina</taxon>
        <taxon>Eurotiomycetes</taxon>
        <taxon>Eurotiomycetidae</taxon>
        <taxon>Eurotiales</taxon>
        <taxon>Aspergillaceae</taxon>
        <taxon>Aspergillus</taxon>
        <taxon>Aspergillus subgen. Circumdati</taxon>
    </lineage>
</organism>
<dbReference type="AlphaFoldDB" id="A0A5N7CLR9"/>
<evidence type="ECO:0000256" key="2">
    <source>
        <dbReference type="ARBA" id="ARBA00022676"/>
    </source>
</evidence>
<gene>
    <name evidence="4" type="ORF">BDV23DRAFT_179576</name>
</gene>
<dbReference type="GO" id="GO:0016740">
    <property type="term" value="F:transferase activity"/>
    <property type="evidence" value="ECO:0007669"/>
    <property type="project" value="UniProtKB-KW"/>
</dbReference>
<dbReference type="OrthoDB" id="47375at2759"/>
<evidence type="ECO:0000256" key="3">
    <source>
        <dbReference type="ARBA" id="ARBA00022679"/>
    </source>
</evidence>
<evidence type="ECO:0000256" key="1">
    <source>
        <dbReference type="ARBA" id="ARBA00006721"/>
    </source>
</evidence>